<feature type="region of interest" description="Disordered" evidence="1">
    <location>
        <begin position="70"/>
        <end position="90"/>
    </location>
</feature>
<feature type="compositionally biased region" description="Basic and acidic residues" evidence="1">
    <location>
        <begin position="70"/>
        <end position="81"/>
    </location>
</feature>
<dbReference type="Proteomes" id="UP000499080">
    <property type="component" value="Unassembled WGS sequence"/>
</dbReference>
<evidence type="ECO:0000256" key="1">
    <source>
        <dbReference type="SAM" id="MobiDB-lite"/>
    </source>
</evidence>
<organism evidence="2 3">
    <name type="scientific">Araneus ventricosus</name>
    <name type="common">Orbweaver spider</name>
    <name type="synonym">Epeira ventricosa</name>
    <dbReference type="NCBI Taxonomy" id="182803"/>
    <lineage>
        <taxon>Eukaryota</taxon>
        <taxon>Metazoa</taxon>
        <taxon>Ecdysozoa</taxon>
        <taxon>Arthropoda</taxon>
        <taxon>Chelicerata</taxon>
        <taxon>Arachnida</taxon>
        <taxon>Araneae</taxon>
        <taxon>Araneomorphae</taxon>
        <taxon>Entelegynae</taxon>
        <taxon>Araneoidea</taxon>
        <taxon>Araneidae</taxon>
        <taxon>Araneus</taxon>
    </lineage>
</organism>
<comment type="caution">
    <text evidence="2">The sequence shown here is derived from an EMBL/GenBank/DDBJ whole genome shotgun (WGS) entry which is preliminary data.</text>
</comment>
<accession>A0A4Y2QGB6</accession>
<dbReference type="AlphaFoldDB" id="A0A4Y2QGB6"/>
<proteinExistence type="predicted"/>
<name>A0A4Y2QGB6_ARAVE</name>
<sequence length="110" mass="12729">MNTKSELVVGVVFLLSSMMNRCIIRIKESQIVDASREKTPYSSSIFSENKLKGESEKAWRCAPKLPSSFEPKKKTVKMNERPHRRLHQSKHFFHFATHTPELGAPCRLDR</sequence>
<gene>
    <name evidence="2" type="ORF">AVEN_244228_1</name>
</gene>
<evidence type="ECO:0000313" key="3">
    <source>
        <dbReference type="Proteomes" id="UP000499080"/>
    </source>
</evidence>
<keyword evidence="3" id="KW-1185">Reference proteome</keyword>
<dbReference type="EMBL" id="BGPR01013811">
    <property type="protein sequence ID" value="GBN62360.1"/>
    <property type="molecule type" value="Genomic_DNA"/>
</dbReference>
<protein>
    <submittedName>
        <fullName evidence="2">Uncharacterized protein</fullName>
    </submittedName>
</protein>
<evidence type="ECO:0000313" key="2">
    <source>
        <dbReference type="EMBL" id="GBN62360.1"/>
    </source>
</evidence>
<reference evidence="2 3" key="1">
    <citation type="journal article" date="2019" name="Sci. Rep.">
        <title>Orb-weaving spider Araneus ventricosus genome elucidates the spidroin gene catalogue.</title>
        <authorList>
            <person name="Kono N."/>
            <person name="Nakamura H."/>
            <person name="Ohtoshi R."/>
            <person name="Moran D.A.P."/>
            <person name="Shinohara A."/>
            <person name="Yoshida Y."/>
            <person name="Fujiwara M."/>
            <person name="Mori M."/>
            <person name="Tomita M."/>
            <person name="Arakawa K."/>
        </authorList>
    </citation>
    <scope>NUCLEOTIDE SEQUENCE [LARGE SCALE GENOMIC DNA]</scope>
</reference>